<comment type="caution">
    <text evidence="2">The sequence shown here is derived from an EMBL/GenBank/DDBJ whole genome shotgun (WGS) entry which is preliminary data.</text>
</comment>
<dbReference type="AlphaFoldDB" id="A0AAD7PSJ7"/>
<evidence type="ECO:0000313" key="3">
    <source>
        <dbReference type="Proteomes" id="UP001163823"/>
    </source>
</evidence>
<sequence>MNVSGNHQPPQKTASPSLSRQSPLASHSTATKARQEKARSFGCCGGFNDCVTMESTVSIAARLSHQQQHPKRLEQQHKKMESWSLSFTTKLLSTNILI</sequence>
<reference evidence="2" key="1">
    <citation type="journal article" date="2023" name="Science">
        <title>Elucidation of the pathway for biosynthesis of saponin adjuvants from the soapbark tree.</title>
        <authorList>
            <person name="Reed J."/>
            <person name="Orme A."/>
            <person name="El-Demerdash A."/>
            <person name="Owen C."/>
            <person name="Martin L.B.B."/>
            <person name="Misra R.C."/>
            <person name="Kikuchi S."/>
            <person name="Rejzek M."/>
            <person name="Martin A.C."/>
            <person name="Harkess A."/>
            <person name="Leebens-Mack J."/>
            <person name="Louveau T."/>
            <person name="Stephenson M.J."/>
            <person name="Osbourn A."/>
        </authorList>
    </citation>
    <scope>NUCLEOTIDE SEQUENCE</scope>
    <source>
        <strain evidence="2">S10</strain>
    </source>
</reference>
<feature type="compositionally biased region" description="Polar residues" evidence="1">
    <location>
        <begin position="1"/>
        <end position="32"/>
    </location>
</feature>
<dbReference type="EMBL" id="JARAOO010000006">
    <property type="protein sequence ID" value="KAJ7966373.1"/>
    <property type="molecule type" value="Genomic_DNA"/>
</dbReference>
<organism evidence="2 3">
    <name type="scientific">Quillaja saponaria</name>
    <name type="common">Soap bark tree</name>
    <dbReference type="NCBI Taxonomy" id="32244"/>
    <lineage>
        <taxon>Eukaryota</taxon>
        <taxon>Viridiplantae</taxon>
        <taxon>Streptophyta</taxon>
        <taxon>Embryophyta</taxon>
        <taxon>Tracheophyta</taxon>
        <taxon>Spermatophyta</taxon>
        <taxon>Magnoliopsida</taxon>
        <taxon>eudicotyledons</taxon>
        <taxon>Gunneridae</taxon>
        <taxon>Pentapetalae</taxon>
        <taxon>rosids</taxon>
        <taxon>fabids</taxon>
        <taxon>Fabales</taxon>
        <taxon>Quillajaceae</taxon>
        <taxon>Quillaja</taxon>
    </lineage>
</organism>
<evidence type="ECO:0000256" key="1">
    <source>
        <dbReference type="SAM" id="MobiDB-lite"/>
    </source>
</evidence>
<accession>A0AAD7PSJ7</accession>
<keyword evidence="3" id="KW-1185">Reference proteome</keyword>
<dbReference type="Proteomes" id="UP001163823">
    <property type="component" value="Chromosome 6"/>
</dbReference>
<gene>
    <name evidence="2" type="ORF">O6P43_015852</name>
</gene>
<proteinExistence type="predicted"/>
<protein>
    <submittedName>
        <fullName evidence="2">Uncharacterized protein</fullName>
    </submittedName>
</protein>
<feature type="region of interest" description="Disordered" evidence="1">
    <location>
        <begin position="1"/>
        <end position="35"/>
    </location>
</feature>
<name>A0AAD7PSJ7_QUISA</name>
<dbReference type="KEGG" id="qsa:O6P43_015852"/>
<evidence type="ECO:0000313" key="2">
    <source>
        <dbReference type="EMBL" id="KAJ7966373.1"/>
    </source>
</evidence>